<dbReference type="Pfam" id="PF01618">
    <property type="entry name" value="MotA_ExbB"/>
    <property type="match status" value="1"/>
</dbReference>
<keyword evidence="10" id="KW-1185">Reference proteome</keyword>
<comment type="similarity">
    <text evidence="6">Belongs to the exbB/tolQ family.</text>
</comment>
<comment type="caution">
    <text evidence="9">The sequence shown here is derived from an EMBL/GenBank/DDBJ whole genome shotgun (WGS) entry which is preliminary data.</text>
</comment>
<accession>A0ABV6YXB7</accession>
<sequence>MFQFFEYLIDGGILMIPIGLCSILSLAITFDRFWNLRETKVFPPNFLNEVKSLLNQKKISEALELCQKTWQPVSRILEAGILKYQRTREEIKEAIENAGKQEVVFLERYLGVLATIASISPLLGLLGTVTGMIEVFQVISVQGVGDPNVLAGGISEALITTAAGLLVAIPTLVFHNYFQKQSNRFLLAMEKSSLDVVEILSETRFEGMDSRDIDTWEIR</sequence>
<evidence type="ECO:0000313" key="9">
    <source>
        <dbReference type="EMBL" id="MFC1850815.1"/>
    </source>
</evidence>
<evidence type="ECO:0000259" key="8">
    <source>
        <dbReference type="Pfam" id="PF01618"/>
    </source>
</evidence>
<protein>
    <submittedName>
        <fullName evidence="9">MotA/TolQ/ExbB proton channel family protein</fullName>
    </submittedName>
</protein>
<reference evidence="9 10" key="1">
    <citation type="submission" date="2024-09" db="EMBL/GenBank/DDBJ databases">
        <title>Laminarin stimulates single cell rates of sulfate reduction while oxygen inhibits transcriptomic activity in coastal marine sediment.</title>
        <authorList>
            <person name="Lindsay M."/>
            <person name="Orcutt B."/>
            <person name="Emerson D."/>
            <person name="Stepanauskas R."/>
            <person name="D'Angelo T."/>
        </authorList>
    </citation>
    <scope>NUCLEOTIDE SEQUENCE [LARGE SCALE GENOMIC DNA]</scope>
    <source>
        <strain evidence="9">SAG AM-311-K15</strain>
    </source>
</reference>
<name>A0ABV6YXB7_UNCC1</name>
<dbReference type="PANTHER" id="PTHR30625">
    <property type="entry name" value="PROTEIN TOLQ"/>
    <property type="match status" value="1"/>
</dbReference>
<dbReference type="PANTHER" id="PTHR30625:SF11">
    <property type="entry name" value="MOTA_TOLQ_EXBB PROTON CHANNEL DOMAIN-CONTAINING PROTEIN"/>
    <property type="match status" value="1"/>
</dbReference>
<evidence type="ECO:0000256" key="7">
    <source>
        <dbReference type="SAM" id="Phobius"/>
    </source>
</evidence>
<gene>
    <name evidence="9" type="ORF">ACFL27_11530</name>
</gene>
<comment type="subcellular location">
    <subcellularLocation>
        <location evidence="1">Cell membrane</location>
        <topology evidence="1">Multi-pass membrane protein</topology>
    </subcellularLocation>
    <subcellularLocation>
        <location evidence="6">Membrane</location>
        <topology evidence="6">Multi-pass membrane protein</topology>
    </subcellularLocation>
</comment>
<feature type="domain" description="MotA/TolQ/ExbB proton channel" evidence="8">
    <location>
        <begin position="71"/>
        <end position="190"/>
    </location>
</feature>
<evidence type="ECO:0000256" key="2">
    <source>
        <dbReference type="ARBA" id="ARBA00022475"/>
    </source>
</evidence>
<dbReference type="Proteomes" id="UP001594351">
    <property type="component" value="Unassembled WGS sequence"/>
</dbReference>
<proteinExistence type="inferred from homology"/>
<evidence type="ECO:0000256" key="3">
    <source>
        <dbReference type="ARBA" id="ARBA00022692"/>
    </source>
</evidence>
<evidence type="ECO:0000256" key="1">
    <source>
        <dbReference type="ARBA" id="ARBA00004651"/>
    </source>
</evidence>
<organism evidence="9 10">
    <name type="scientific">candidate division CSSED10-310 bacterium</name>
    <dbReference type="NCBI Taxonomy" id="2855610"/>
    <lineage>
        <taxon>Bacteria</taxon>
        <taxon>Bacteria division CSSED10-310</taxon>
    </lineage>
</organism>
<feature type="transmembrane region" description="Helical" evidence="7">
    <location>
        <begin position="12"/>
        <end position="30"/>
    </location>
</feature>
<evidence type="ECO:0000313" key="10">
    <source>
        <dbReference type="Proteomes" id="UP001594351"/>
    </source>
</evidence>
<feature type="transmembrane region" description="Helical" evidence="7">
    <location>
        <begin position="109"/>
        <end position="133"/>
    </location>
</feature>
<dbReference type="InterPro" id="IPR002898">
    <property type="entry name" value="MotA_ExbB_proton_chnl"/>
</dbReference>
<keyword evidence="6" id="KW-0653">Protein transport</keyword>
<keyword evidence="4 7" id="KW-1133">Transmembrane helix</keyword>
<dbReference type="EMBL" id="JBHPBY010000126">
    <property type="protein sequence ID" value="MFC1850815.1"/>
    <property type="molecule type" value="Genomic_DNA"/>
</dbReference>
<dbReference type="InterPro" id="IPR050790">
    <property type="entry name" value="ExbB/TolQ_transport"/>
</dbReference>
<keyword evidence="2" id="KW-1003">Cell membrane</keyword>
<evidence type="ECO:0000256" key="4">
    <source>
        <dbReference type="ARBA" id="ARBA00022989"/>
    </source>
</evidence>
<evidence type="ECO:0000256" key="6">
    <source>
        <dbReference type="RuleBase" id="RU004057"/>
    </source>
</evidence>
<keyword evidence="6" id="KW-0813">Transport</keyword>
<feature type="transmembrane region" description="Helical" evidence="7">
    <location>
        <begin position="153"/>
        <end position="174"/>
    </location>
</feature>
<keyword evidence="3 7" id="KW-0812">Transmembrane</keyword>
<keyword evidence="5 7" id="KW-0472">Membrane</keyword>
<evidence type="ECO:0000256" key="5">
    <source>
        <dbReference type="ARBA" id="ARBA00023136"/>
    </source>
</evidence>